<name>A0A8S4RDL6_9NEOP</name>
<dbReference type="Proteomes" id="UP000838756">
    <property type="component" value="Unassembled WGS sequence"/>
</dbReference>
<dbReference type="AlphaFoldDB" id="A0A8S4RDL6"/>
<accession>A0A8S4RDL6</accession>
<organism evidence="1 2">
    <name type="scientific">Pararge aegeria aegeria</name>
    <dbReference type="NCBI Taxonomy" id="348720"/>
    <lineage>
        <taxon>Eukaryota</taxon>
        <taxon>Metazoa</taxon>
        <taxon>Ecdysozoa</taxon>
        <taxon>Arthropoda</taxon>
        <taxon>Hexapoda</taxon>
        <taxon>Insecta</taxon>
        <taxon>Pterygota</taxon>
        <taxon>Neoptera</taxon>
        <taxon>Endopterygota</taxon>
        <taxon>Lepidoptera</taxon>
        <taxon>Glossata</taxon>
        <taxon>Ditrysia</taxon>
        <taxon>Papilionoidea</taxon>
        <taxon>Nymphalidae</taxon>
        <taxon>Satyrinae</taxon>
        <taxon>Satyrini</taxon>
        <taxon>Parargina</taxon>
        <taxon>Pararge</taxon>
    </lineage>
</organism>
<proteinExistence type="predicted"/>
<dbReference type="EMBL" id="CAKXAJ010025084">
    <property type="protein sequence ID" value="CAH2234854.1"/>
    <property type="molecule type" value="Genomic_DNA"/>
</dbReference>
<keyword evidence="2" id="KW-1185">Reference proteome</keyword>
<reference evidence="1" key="1">
    <citation type="submission" date="2022-03" db="EMBL/GenBank/DDBJ databases">
        <authorList>
            <person name="Lindestad O."/>
        </authorList>
    </citation>
    <scope>NUCLEOTIDE SEQUENCE</scope>
</reference>
<gene>
    <name evidence="1" type="primary">jg13256</name>
    <name evidence="1" type="ORF">PAEG_LOCUS12580</name>
</gene>
<sequence>MQKNEYQRLAVQYPVQAARALDLDWRGFSRKESVERLKREVVLTPRDVLAGKDICYAQLPILIQFGVEKERYTGNYYDDDDEVALRSDSMICTPDIVLLVKILILSSFETVLMTERANPLRFKSG</sequence>
<evidence type="ECO:0000313" key="2">
    <source>
        <dbReference type="Proteomes" id="UP000838756"/>
    </source>
</evidence>
<protein>
    <submittedName>
        <fullName evidence="1">Jg13256 protein</fullName>
    </submittedName>
</protein>
<comment type="caution">
    <text evidence="1">The sequence shown here is derived from an EMBL/GenBank/DDBJ whole genome shotgun (WGS) entry which is preliminary data.</text>
</comment>
<evidence type="ECO:0000313" key="1">
    <source>
        <dbReference type="EMBL" id="CAH2234854.1"/>
    </source>
</evidence>